<feature type="compositionally biased region" description="Acidic residues" evidence="1">
    <location>
        <begin position="51"/>
        <end position="70"/>
    </location>
</feature>
<dbReference type="AlphaFoldDB" id="A0A9Q3EZI4"/>
<feature type="compositionally biased region" description="Basic and acidic residues" evidence="1">
    <location>
        <begin position="220"/>
        <end position="233"/>
    </location>
</feature>
<organism evidence="2 3">
    <name type="scientific">Austropuccinia psidii MF-1</name>
    <dbReference type="NCBI Taxonomy" id="1389203"/>
    <lineage>
        <taxon>Eukaryota</taxon>
        <taxon>Fungi</taxon>
        <taxon>Dikarya</taxon>
        <taxon>Basidiomycota</taxon>
        <taxon>Pucciniomycotina</taxon>
        <taxon>Pucciniomycetes</taxon>
        <taxon>Pucciniales</taxon>
        <taxon>Sphaerophragmiaceae</taxon>
        <taxon>Austropuccinia</taxon>
    </lineage>
</organism>
<reference evidence="2" key="1">
    <citation type="submission" date="2021-03" db="EMBL/GenBank/DDBJ databases">
        <title>Draft genome sequence of rust myrtle Austropuccinia psidii MF-1, a brazilian biotype.</title>
        <authorList>
            <person name="Quecine M.C."/>
            <person name="Pachon D.M.R."/>
            <person name="Bonatelli M.L."/>
            <person name="Correr F.H."/>
            <person name="Franceschini L.M."/>
            <person name="Leite T.F."/>
            <person name="Margarido G.R.A."/>
            <person name="Almeida C.A."/>
            <person name="Ferrarezi J.A."/>
            <person name="Labate C.A."/>
        </authorList>
    </citation>
    <scope>NUCLEOTIDE SEQUENCE</scope>
    <source>
        <strain evidence="2">MF-1</strain>
    </source>
</reference>
<keyword evidence="3" id="KW-1185">Reference proteome</keyword>
<gene>
    <name evidence="2" type="ORF">O181_066712</name>
</gene>
<proteinExistence type="predicted"/>
<evidence type="ECO:0000313" key="2">
    <source>
        <dbReference type="EMBL" id="MBW0526997.1"/>
    </source>
</evidence>
<evidence type="ECO:0000313" key="3">
    <source>
        <dbReference type="Proteomes" id="UP000765509"/>
    </source>
</evidence>
<sequence>MSANLDRGTPMEGEEPSRRGGGNSRSSISLCVLLGGYPSMSQGPTSRLGEAEDEEGEESVEEEESEETEVEAALAGAPEASEVANKSHSNQPLVSQAEPNFLKMMKQMTQSMGKLTVAVAPRENSKVPAFKTPSMKVIKMKSGKLNNLRMRESDHVSFYIADFTSLMSRIGEWGERAYIHVYRRGLASRLLDQLASHPGMFDTLEELMDVTLELDTRYNERQKEKGGNQEKKTPVPVSNTSSRLFFKKASP</sequence>
<comment type="caution">
    <text evidence="2">The sequence shown here is derived from an EMBL/GenBank/DDBJ whole genome shotgun (WGS) entry which is preliminary data.</text>
</comment>
<evidence type="ECO:0000256" key="1">
    <source>
        <dbReference type="SAM" id="MobiDB-lite"/>
    </source>
</evidence>
<dbReference type="EMBL" id="AVOT02033143">
    <property type="protein sequence ID" value="MBW0526997.1"/>
    <property type="molecule type" value="Genomic_DNA"/>
</dbReference>
<feature type="region of interest" description="Disordered" evidence="1">
    <location>
        <begin position="1"/>
        <end position="91"/>
    </location>
</feature>
<accession>A0A9Q3EZI4</accession>
<protein>
    <submittedName>
        <fullName evidence="2">Uncharacterized protein</fullName>
    </submittedName>
</protein>
<feature type="region of interest" description="Disordered" evidence="1">
    <location>
        <begin position="220"/>
        <end position="251"/>
    </location>
</feature>
<name>A0A9Q3EZI4_9BASI</name>
<dbReference type="Proteomes" id="UP000765509">
    <property type="component" value="Unassembled WGS sequence"/>
</dbReference>